<proteinExistence type="predicted"/>
<evidence type="ECO:0000256" key="1">
    <source>
        <dbReference type="ARBA" id="ARBA00001946"/>
    </source>
</evidence>
<evidence type="ECO:0000259" key="7">
    <source>
        <dbReference type="PROSITE" id="PS50883"/>
    </source>
</evidence>
<organism evidence="9 10">
    <name type="scientific">Motiliproteus coralliicola</name>
    <dbReference type="NCBI Taxonomy" id="2283196"/>
    <lineage>
        <taxon>Bacteria</taxon>
        <taxon>Pseudomonadati</taxon>
        <taxon>Pseudomonadota</taxon>
        <taxon>Gammaproteobacteria</taxon>
        <taxon>Oceanospirillales</taxon>
        <taxon>Oceanospirillaceae</taxon>
        <taxon>Motiliproteus</taxon>
    </lineage>
</organism>
<dbReference type="InterPro" id="IPR052155">
    <property type="entry name" value="Biofilm_reg_signaling"/>
</dbReference>
<dbReference type="NCBIfam" id="TIGR00254">
    <property type="entry name" value="GGDEF"/>
    <property type="match status" value="1"/>
</dbReference>
<dbReference type="Pfam" id="PF12860">
    <property type="entry name" value="PAS_7"/>
    <property type="match status" value="1"/>
</dbReference>
<dbReference type="Gene3D" id="3.30.450.20">
    <property type="entry name" value="PAS domain"/>
    <property type="match status" value="3"/>
</dbReference>
<dbReference type="SMART" id="SM00086">
    <property type="entry name" value="PAC"/>
    <property type="match status" value="2"/>
</dbReference>
<dbReference type="InterPro" id="IPR029787">
    <property type="entry name" value="Nucleotide_cyclase"/>
</dbReference>
<dbReference type="Gene3D" id="3.30.70.270">
    <property type="match status" value="1"/>
</dbReference>
<dbReference type="InterPro" id="IPR008599">
    <property type="entry name" value="Diacid_rec"/>
</dbReference>
<dbReference type="InterPro" id="IPR001610">
    <property type="entry name" value="PAC"/>
</dbReference>
<dbReference type="CDD" id="cd01948">
    <property type="entry name" value="EAL"/>
    <property type="match status" value="1"/>
</dbReference>
<feature type="domain" description="GGDEF" evidence="8">
    <location>
        <begin position="564"/>
        <end position="697"/>
    </location>
</feature>
<keyword evidence="10" id="KW-1185">Reference proteome</keyword>
<dbReference type="PROSITE" id="PS50887">
    <property type="entry name" value="GGDEF"/>
    <property type="match status" value="1"/>
</dbReference>
<evidence type="ECO:0000256" key="2">
    <source>
        <dbReference type="ARBA" id="ARBA00012282"/>
    </source>
</evidence>
<dbReference type="PANTHER" id="PTHR44757">
    <property type="entry name" value="DIGUANYLATE CYCLASE DGCP"/>
    <property type="match status" value="1"/>
</dbReference>
<dbReference type="Pfam" id="PF08448">
    <property type="entry name" value="PAS_4"/>
    <property type="match status" value="1"/>
</dbReference>
<feature type="domain" description="PAC" evidence="6">
    <location>
        <begin position="480"/>
        <end position="532"/>
    </location>
</feature>
<dbReference type="InterPro" id="IPR000700">
    <property type="entry name" value="PAS-assoc_C"/>
</dbReference>
<dbReference type="PROSITE" id="PS50883">
    <property type="entry name" value="EAL"/>
    <property type="match status" value="1"/>
</dbReference>
<dbReference type="RefSeq" id="WP_114694549.1">
    <property type="nucleotide sequence ID" value="NZ_QQOH01000001.1"/>
</dbReference>
<accession>A0A369WTF6</accession>
<feature type="domain" description="PAC" evidence="6">
    <location>
        <begin position="230"/>
        <end position="282"/>
    </location>
</feature>
<feature type="domain" description="PAS" evidence="5">
    <location>
        <begin position="407"/>
        <end position="453"/>
    </location>
</feature>
<dbReference type="PANTHER" id="PTHR44757:SF2">
    <property type="entry name" value="BIOFILM ARCHITECTURE MAINTENANCE PROTEIN MBAA"/>
    <property type="match status" value="1"/>
</dbReference>
<dbReference type="PROSITE" id="PS50112">
    <property type="entry name" value="PAS"/>
    <property type="match status" value="2"/>
</dbReference>
<dbReference type="Pfam" id="PF05651">
    <property type="entry name" value="Diacid_rec"/>
    <property type="match status" value="1"/>
</dbReference>
<dbReference type="EC" id="3.1.4.52" evidence="2"/>
<dbReference type="InterPro" id="IPR000014">
    <property type="entry name" value="PAS"/>
</dbReference>
<gene>
    <name evidence="9" type="ORF">DV711_05110</name>
</gene>
<dbReference type="Proteomes" id="UP000253769">
    <property type="component" value="Unassembled WGS sequence"/>
</dbReference>
<dbReference type="SUPFAM" id="SSF55785">
    <property type="entry name" value="PYP-like sensor domain (PAS domain)"/>
    <property type="match status" value="3"/>
</dbReference>
<evidence type="ECO:0000256" key="4">
    <source>
        <dbReference type="ARBA" id="ARBA00051114"/>
    </source>
</evidence>
<dbReference type="Gene3D" id="3.20.20.450">
    <property type="entry name" value="EAL domain"/>
    <property type="match status" value="1"/>
</dbReference>
<evidence type="ECO:0000256" key="3">
    <source>
        <dbReference type="ARBA" id="ARBA00022636"/>
    </source>
</evidence>
<keyword evidence="3" id="KW-0973">c-di-GMP</keyword>
<dbReference type="Pfam" id="PF00990">
    <property type="entry name" value="GGDEF"/>
    <property type="match status" value="1"/>
</dbReference>
<evidence type="ECO:0000313" key="9">
    <source>
        <dbReference type="EMBL" id="RDE24957.1"/>
    </source>
</evidence>
<dbReference type="EMBL" id="QQOH01000001">
    <property type="protein sequence ID" value="RDE24957.1"/>
    <property type="molecule type" value="Genomic_DNA"/>
</dbReference>
<evidence type="ECO:0000259" key="6">
    <source>
        <dbReference type="PROSITE" id="PS50113"/>
    </source>
</evidence>
<dbReference type="FunFam" id="3.20.20.450:FF:000001">
    <property type="entry name" value="Cyclic di-GMP phosphodiesterase yahA"/>
    <property type="match status" value="1"/>
</dbReference>
<comment type="caution">
    <text evidence="9">The sequence shown here is derived from an EMBL/GenBank/DDBJ whole genome shotgun (WGS) entry which is preliminary data.</text>
</comment>
<dbReference type="OrthoDB" id="9804951at2"/>
<protein>
    <recommendedName>
        <fullName evidence="2">cyclic-guanylate-specific phosphodiesterase</fullName>
        <ecNumber evidence="2">3.1.4.52</ecNumber>
    </recommendedName>
</protein>
<feature type="domain" description="EAL" evidence="7">
    <location>
        <begin position="706"/>
        <end position="960"/>
    </location>
</feature>
<dbReference type="FunFam" id="3.30.70.270:FF:000001">
    <property type="entry name" value="Diguanylate cyclase domain protein"/>
    <property type="match status" value="1"/>
</dbReference>
<dbReference type="InterPro" id="IPR001633">
    <property type="entry name" value="EAL_dom"/>
</dbReference>
<reference evidence="9 10" key="1">
    <citation type="submission" date="2018-07" db="EMBL/GenBank/DDBJ databases">
        <title>Motiliproteus coralliicola sp. nov., a bacterium isolated from Coral.</title>
        <authorList>
            <person name="Wang G."/>
        </authorList>
    </citation>
    <scope>NUCLEOTIDE SEQUENCE [LARGE SCALE GENOMIC DNA]</scope>
    <source>
        <strain evidence="9 10">C34</strain>
    </source>
</reference>
<dbReference type="InterPro" id="IPR035965">
    <property type="entry name" value="PAS-like_dom_sf"/>
</dbReference>
<comment type="cofactor">
    <cofactor evidence="1">
        <name>Mg(2+)</name>
        <dbReference type="ChEBI" id="CHEBI:18420"/>
    </cofactor>
</comment>
<dbReference type="CDD" id="cd00130">
    <property type="entry name" value="PAS"/>
    <property type="match status" value="2"/>
</dbReference>
<dbReference type="PROSITE" id="PS50113">
    <property type="entry name" value="PAC"/>
    <property type="match status" value="2"/>
</dbReference>
<dbReference type="Pfam" id="PF13426">
    <property type="entry name" value="PAS_9"/>
    <property type="match status" value="1"/>
</dbReference>
<dbReference type="InterPro" id="IPR000160">
    <property type="entry name" value="GGDEF_dom"/>
</dbReference>
<evidence type="ECO:0000313" key="10">
    <source>
        <dbReference type="Proteomes" id="UP000253769"/>
    </source>
</evidence>
<dbReference type="NCBIfam" id="TIGR00229">
    <property type="entry name" value="sensory_box"/>
    <property type="match status" value="2"/>
</dbReference>
<dbReference type="GO" id="GO:0071111">
    <property type="term" value="F:cyclic-guanylate-specific phosphodiesterase activity"/>
    <property type="evidence" value="ECO:0007669"/>
    <property type="project" value="UniProtKB-EC"/>
</dbReference>
<evidence type="ECO:0000259" key="8">
    <source>
        <dbReference type="PROSITE" id="PS50887"/>
    </source>
</evidence>
<dbReference type="InterPro" id="IPR043128">
    <property type="entry name" value="Rev_trsase/Diguanyl_cyclase"/>
</dbReference>
<name>A0A369WTF6_9GAMM</name>
<dbReference type="AlphaFoldDB" id="A0A369WTF6"/>
<dbReference type="Pfam" id="PF00563">
    <property type="entry name" value="EAL"/>
    <property type="match status" value="1"/>
</dbReference>
<feature type="domain" description="PAS" evidence="5">
    <location>
        <begin position="156"/>
        <end position="226"/>
    </location>
</feature>
<dbReference type="SMART" id="SM00091">
    <property type="entry name" value="PAS"/>
    <property type="match status" value="3"/>
</dbReference>
<dbReference type="SMART" id="SM00052">
    <property type="entry name" value="EAL"/>
    <property type="match status" value="1"/>
</dbReference>
<dbReference type="InterPro" id="IPR035919">
    <property type="entry name" value="EAL_sf"/>
</dbReference>
<dbReference type="SMART" id="SM00267">
    <property type="entry name" value="GGDEF"/>
    <property type="match status" value="1"/>
</dbReference>
<dbReference type="GO" id="GO:0071732">
    <property type="term" value="P:cellular response to nitric oxide"/>
    <property type="evidence" value="ECO:0007669"/>
    <property type="project" value="UniProtKB-ARBA"/>
</dbReference>
<comment type="catalytic activity">
    <reaction evidence="4">
        <text>3',3'-c-di-GMP + H2O = 5'-phosphoguanylyl(3'-&gt;5')guanosine + H(+)</text>
        <dbReference type="Rhea" id="RHEA:24902"/>
        <dbReference type="ChEBI" id="CHEBI:15377"/>
        <dbReference type="ChEBI" id="CHEBI:15378"/>
        <dbReference type="ChEBI" id="CHEBI:58754"/>
        <dbReference type="ChEBI" id="CHEBI:58805"/>
        <dbReference type="EC" id="3.1.4.52"/>
    </reaction>
    <physiologicalReaction direction="left-to-right" evidence="4">
        <dbReference type="Rhea" id="RHEA:24903"/>
    </physiologicalReaction>
</comment>
<sequence length="976" mass="110751">MNTTIDLQLQELPISLERLEQICLQVSDLVNCEISIMAGSDGVIVASSLPNRAGIQHPGAARILRSELDVLDIDKGLAAQSEVMLEGCNLGVDFDQQRLLCVGVAAPLELARQFAAVVKACIEAMLKSEFDHQQVTRVLNAEISERIQAQKALRESEIRFREFADIAAHWLWEMDADLRFSYFSAPLKTYLGVNPDSLIGKTRWDLMGENGSSESWKAHQQVLQRREPFRDFEYDANLPNGEVRVFRISGNPIFDATDRFLGYRGVGLDVTEEVQSHREARLLRQRLEDSLEAITEGFLVFDSQHRLLMCNSAYRNSAKGVAHLLQPGLHIKELNRALIESGLIQVPKAQWGHWLQERWERFLRCDRQLTYPTRDGQWIEVDQYRTQDGGTLIIRRDITERVRNEERLRLAATVFENTQEGIIIADPSQAIVAVNPAFVSLTGYTESDVLGKTPRILSSGRHDKAFYDELKHCLIRDGYWSGEIWNKRKSGEVFPEWLSITQVHDETGQLLNYVAVFSDISVVKESEQRLEYLAHHDPLTELPNRLLFMAKLDQALKRIKREHHAVAVMFLDLDHFKHVNDSLGHAAGDRLLVDVAKRLREGLREQDTIARIGGDEFTVLAEDLDDRYAVDQVVSKILAQFEEPFLLEGRWFHLSASVGISIAPENGTEGSTLLRNADTALYKVKEQGRNGYRYYSAEFTRQAQQRIELEQQLREAIKQQQFVIYYQPQVRLDNCQIIGAEALVRWEHPQRGRLAPNEFIPLAEQTGLICKLGQWVLNEACRQMQTWLGAGYRLETMSVNFSKRQLTEGNFVEQVNQALRSSNLPASFLEMEIVESLIMEQSDEVMAALDELRLMGVSLAIDDFGTGYSSLAYLKQLPVGTLKIDRSFVRDIPDDPSDCAIVKAIMALADSLQLEVVAEGVETAEQATFLSDILCPKAQGYYYRPPISAQAFEALLRNSHSDGVARIIDQDIDYQI</sequence>
<dbReference type="InterPro" id="IPR013656">
    <property type="entry name" value="PAS_4"/>
</dbReference>
<dbReference type="SUPFAM" id="SSF55073">
    <property type="entry name" value="Nucleotide cyclase"/>
    <property type="match status" value="1"/>
</dbReference>
<dbReference type="SUPFAM" id="SSF141868">
    <property type="entry name" value="EAL domain-like"/>
    <property type="match status" value="1"/>
</dbReference>
<evidence type="ECO:0000259" key="5">
    <source>
        <dbReference type="PROSITE" id="PS50112"/>
    </source>
</evidence>
<dbReference type="CDD" id="cd01949">
    <property type="entry name" value="GGDEF"/>
    <property type="match status" value="1"/>
</dbReference>